<dbReference type="EMBL" id="FNIL01000010">
    <property type="protein sequence ID" value="SDO28822.1"/>
    <property type="molecule type" value="Genomic_DNA"/>
</dbReference>
<dbReference type="PANTHER" id="PTHR38664">
    <property type="entry name" value="SLR0058 PROTEIN"/>
    <property type="match status" value="1"/>
</dbReference>
<dbReference type="OrthoDB" id="191894at2"/>
<sequence length="107" mass="12360">MANLLKTGFLLGLGAAVSSKEKVDRYVDDLLAKGKVTPAEADELYQNFLKRGEETEQDWNRRSKERVRDFLKDFDLVTKEEHDALKVQLEALENRLSALENQQHRDI</sequence>
<organism evidence="1 2">
    <name type="scientific">Alkalicoccus daliensis</name>
    <dbReference type="NCBI Taxonomy" id="745820"/>
    <lineage>
        <taxon>Bacteria</taxon>
        <taxon>Bacillati</taxon>
        <taxon>Bacillota</taxon>
        <taxon>Bacilli</taxon>
        <taxon>Bacillales</taxon>
        <taxon>Bacillaceae</taxon>
        <taxon>Alkalicoccus</taxon>
    </lineage>
</organism>
<evidence type="ECO:0000313" key="2">
    <source>
        <dbReference type="Proteomes" id="UP000198778"/>
    </source>
</evidence>
<reference evidence="2" key="1">
    <citation type="submission" date="2016-10" db="EMBL/GenBank/DDBJ databases">
        <authorList>
            <person name="Varghese N."/>
            <person name="Submissions S."/>
        </authorList>
    </citation>
    <scope>NUCLEOTIDE SEQUENCE [LARGE SCALE GENOMIC DNA]</scope>
    <source>
        <strain evidence="2">CGMCC 1.10369</strain>
    </source>
</reference>
<accession>A0A1H0IBQ4</accession>
<gene>
    <name evidence="1" type="ORF">SAMN04488053_11081</name>
</gene>
<dbReference type="InterPro" id="IPR008769">
    <property type="entry name" value="PhaF_PhaI"/>
</dbReference>
<proteinExistence type="predicted"/>
<evidence type="ECO:0000313" key="1">
    <source>
        <dbReference type="EMBL" id="SDO28822.1"/>
    </source>
</evidence>
<protein>
    <submittedName>
        <fullName evidence="1">Polyhydroxyalkanoate synthesis regulator phasin</fullName>
    </submittedName>
</protein>
<dbReference type="RefSeq" id="WP_090843570.1">
    <property type="nucleotide sequence ID" value="NZ_FNIL01000010.1"/>
</dbReference>
<dbReference type="AlphaFoldDB" id="A0A1H0IBQ4"/>
<dbReference type="Proteomes" id="UP000198778">
    <property type="component" value="Unassembled WGS sequence"/>
</dbReference>
<keyword evidence="2" id="KW-1185">Reference proteome</keyword>
<name>A0A1H0IBQ4_9BACI</name>
<dbReference type="PANTHER" id="PTHR38664:SF1">
    <property type="entry name" value="SLR0058 PROTEIN"/>
    <property type="match status" value="1"/>
</dbReference>
<dbReference type="STRING" id="745820.SAMN04488053_11081"/>